<gene>
    <name evidence="1" type="ORF">LTR25_010117</name>
</gene>
<organism evidence="1 2">
    <name type="scientific">Vermiconidia calcicola</name>
    <dbReference type="NCBI Taxonomy" id="1690605"/>
    <lineage>
        <taxon>Eukaryota</taxon>
        <taxon>Fungi</taxon>
        <taxon>Dikarya</taxon>
        <taxon>Ascomycota</taxon>
        <taxon>Pezizomycotina</taxon>
        <taxon>Dothideomycetes</taxon>
        <taxon>Dothideomycetidae</taxon>
        <taxon>Mycosphaerellales</taxon>
        <taxon>Extremaceae</taxon>
        <taxon>Vermiconidia</taxon>
    </lineage>
</organism>
<evidence type="ECO:0000313" key="1">
    <source>
        <dbReference type="EMBL" id="KAK5528932.1"/>
    </source>
</evidence>
<sequence>MAFGVAGRTRPPYTHLWKRPQRRWMPPVNVSPLVSKLIPREWEQFEDEAEVLSFRPSQKRNTGQHFEIIISLAVWRALKLATEVKCWVFKENKERLRNTLPISPGDAAWLTNPAPGREYS</sequence>
<dbReference type="Proteomes" id="UP001345827">
    <property type="component" value="Unassembled WGS sequence"/>
</dbReference>
<name>A0AAV9PV45_9PEZI</name>
<dbReference type="AlphaFoldDB" id="A0AAV9PV45"/>
<comment type="caution">
    <text evidence="1">The sequence shown here is derived from an EMBL/GenBank/DDBJ whole genome shotgun (WGS) entry which is preliminary data.</text>
</comment>
<evidence type="ECO:0000313" key="2">
    <source>
        <dbReference type="Proteomes" id="UP001345827"/>
    </source>
</evidence>
<reference evidence="1 2" key="1">
    <citation type="submission" date="2023-06" db="EMBL/GenBank/DDBJ databases">
        <title>Black Yeasts Isolated from many extreme environments.</title>
        <authorList>
            <person name="Coleine C."/>
            <person name="Stajich J.E."/>
            <person name="Selbmann L."/>
        </authorList>
    </citation>
    <scope>NUCLEOTIDE SEQUENCE [LARGE SCALE GENOMIC DNA]</scope>
    <source>
        <strain evidence="1 2">CCFEE 5887</strain>
    </source>
</reference>
<keyword evidence="2" id="KW-1185">Reference proteome</keyword>
<accession>A0AAV9PV45</accession>
<protein>
    <submittedName>
        <fullName evidence="1">Uncharacterized protein</fullName>
    </submittedName>
</protein>
<dbReference type="EMBL" id="JAXLQG010000024">
    <property type="protein sequence ID" value="KAK5528932.1"/>
    <property type="molecule type" value="Genomic_DNA"/>
</dbReference>
<proteinExistence type="predicted"/>